<feature type="coiled-coil region" evidence="3">
    <location>
        <begin position="138"/>
        <end position="172"/>
    </location>
</feature>
<evidence type="ECO:0000313" key="9">
    <source>
        <dbReference type="EMBL" id="CZF81406.1"/>
    </source>
</evidence>
<keyword evidence="4" id="KW-0732">Signal</keyword>
<dbReference type="InterPro" id="IPR058627">
    <property type="entry name" value="MdtA-like_C"/>
</dbReference>
<keyword evidence="3" id="KW-0175">Coiled coil</keyword>
<dbReference type="Gene3D" id="2.40.50.100">
    <property type="match status" value="1"/>
</dbReference>
<feature type="domain" description="Multidrug resistance protein MdtA-like beta-barrel" evidence="7">
    <location>
        <begin position="206"/>
        <end position="292"/>
    </location>
</feature>
<dbReference type="Pfam" id="PF25917">
    <property type="entry name" value="BSH_RND"/>
    <property type="match status" value="1"/>
</dbReference>
<dbReference type="SUPFAM" id="SSF111369">
    <property type="entry name" value="HlyD-like secretion proteins"/>
    <property type="match status" value="1"/>
</dbReference>
<evidence type="ECO:0000259" key="7">
    <source>
        <dbReference type="Pfam" id="PF25944"/>
    </source>
</evidence>
<dbReference type="Pfam" id="PF25944">
    <property type="entry name" value="Beta-barrel_RND"/>
    <property type="match status" value="1"/>
</dbReference>
<feature type="domain" description="Multidrug resistance protein MdtA-like alpha-helical hairpin" evidence="5">
    <location>
        <begin position="100"/>
        <end position="169"/>
    </location>
</feature>
<dbReference type="Gene3D" id="1.10.287.470">
    <property type="entry name" value="Helix hairpin bin"/>
    <property type="match status" value="1"/>
</dbReference>
<dbReference type="InterPro" id="IPR058625">
    <property type="entry name" value="MdtA-like_BSH"/>
</dbReference>
<feature type="chain" id="PRO_5007282075" evidence="4">
    <location>
        <begin position="19"/>
        <end position="373"/>
    </location>
</feature>
<dbReference type="STRING" id="1796497.GCE9029_02590"/>
<dbReference type="OrthoDB" id="9800613at2"/>
<dbReference type="Pfam" id="PF25967">
    <property type="entry name" value="RND-MFP_C"/>
    <property type="match status" value="1"/>
</dbReference>
<dbReference type="InterPro" id="IPR058626">
    <property type="entry name" value="MdtA-like_b-barrel"/>
</dbReference>
<dbReference type="InterPro" id="IPR006143">
    <property type="entry name" value="RND_pump_MFP"/>
</dbReference>
<dbReference type="AlphaFoldDB" id="A0A128F534"/>
<dbReference type="GO" id="GO:0005886">
    <property type="term" value="C:plasma membrane"/>
    <property type="evidence" value="ECO:0007669"/>
    <property type="project" value="UniProtKB-SubCell"/>
</dbReference>
<evidence type="ECO:0000256" key="4">
    <source>
        <dbReference type="SAM" id="SignalP"/>
    </source>
</evidence>
<evidence type="ECO:0000259" key="8">
    <source>
        <dbReference type="Pfam" id="PF25967"/>
    </source>
</evidence>
<feature type="domain" description="Multidrug resistance protein MdtA-like barrel-sandwich hybrid" evidence="6">
    <location>
        <begin position="60"/>
        <end position="192"/>
    </location>
</feature>
<reference evidence="10" key="1">
    <citation type="submission" date="2016-02" db="EMBL/GenBank/DDBJ databases">
        <authorList>
            <person name="Rodrigo-Torres Lidia"/>
            <person name="Arahal R.David."/>
        </authorList>
    </citation>
    <scope>NUCLEOTIDE SEQUENCE [LARGE SCALE GENOMIC DNA]</scope>
    <source>
        <strain evidence="10">CECT 9029</strain>
    </source>
</reference>
<dbReference type="Pfam" id="PF25876">
    <property type="entry name" value="HH_MFP_RND"/>
    <property type="match status" value="1"/>
</dbReference>
<dbReference type="EMBL" id="FIZX01000002">
    <property type="protein sequence ID" value="CZF81406.1"/>
    <property type="molecule type" value="Genomic_DNA"/>
</dbReference>
<comment type="similarity">
    <text evidence="2">Belongs to the membrane fusion protein (MFP) (TC 8.A.1) family.</text>
</comment>
<evidence type="ECO:0000259" key="5">
    <source>
        <dbReference type="Pfam" id="PF25876"/>
    </source>
</evidence>
<evidence type="ECO:0000256" key="2">
    <source>
        <dbReference type="ARBA" id="ARBA00009477"/>
    </source>
</evidence>
<dbReference type="GO" id="GO:0022857">
    <property type="term" value="F:transmembrane transporter activity"/>
    <property type="evidence" value="ECO:0007669"/>
    <property type="project" value="InterPro"/>
</dbReference>
<dbReference type="GO" id="GO:0046677">
    <property type="term" value="P:response to antibiotic"/>
    <property type="evidence" value="ECO:0007669"/>
    <property type="project" value="TreeGrafter"/>
</dbReference>
<comment type="subcellular location">
    <subcellularLocation>
        <location evidence="1">Cell inner membrane</location>
        <topology evidence="1">Lipid-anchor</topology>
    </subcellularLocation>
</comment>
<feature type="signal peptide" evidence="4">
    <location>
        <begin position="1"/>
        <end position="18"/>
    </location>
</feature>
<dbReference type="RefSeq" id="WP_062663642.1">
    <property type="nucleotide sequence ID" value="NZ_FIZX01000002.1"/>
</dbReference>
<dbReference type="Gene3D" id="2.40.420.20">
    <property type="match status" value="1"/>
</dbReference>
<protein>
    <submittedName>
        <fullName evidence="9">Efflux pump periplasmic linker BepF</fullName>
    </submittedName>
</protein>
<dbReference type="PROSITE" id="PS51257">
    <property type="entry name" value="PROKAR_LIPOPROTEIN"/>
    <property type="match status" value="1"/>
</dbReference>
<dbReference type="InterPro" id="IPR058624">
    <property type="entry name" value="MdtA-like_HH"/>
</dbReference>
<evidence type="ECO:0000313" key="10">
    <source>
        <dbReference type="Proteomes" id="UP000071641"/>
    </source>
</evidence>
<keyword evidence="10" id="KW-1185">Reference proteome</keyword>
<evidence type="ECO:0000259" key="6">
    <source>
        <dbReference type="Pfam" id="PF25917"/>
    </source>
</evidence>
<dbReference type="FunFam" id="2.40.420.20:FF:000001">
    <property type="entry name" value="Efflux RND transporter periplasmic adaptor subunit"/>
    <property type="match status" value="1"/>
</dbReference>
<gene>
    <name evidence="9" type="primary">bepF_2</name>
    <name evidence="9" type="ORF">GCE9029_02590</name>
</gene>
<evidence type="ECO:0000256" key="1">
    <source>
        <dbReference type="ARBA" id="ARBA00004519"/>
    </source>
</evidence>
<dbReference type="NCBIfam" id="TIGR01730">
    <property type="entry name" value="RND_mfp"/>
    <property type="match status" value="1"/>
</dbReference>
<name>A0A128F534_9GAMM</name>
<proteinExistence type="inferred from homology"/>
<evidence type="ECO:0000256" key="3">
    <source>
        <dbReference type="SAM" id="Coils"/>
    </source>
</evidence>
<dbReference type="PANTHER" id="PTHR30158">
    <property type="entry name" value="ACRA/E-RELATED COMPONENT OF DRUG EFFLUX TRANSPORTER"/>
    <property type="match status" value="1"/>
</dbReference>
<accession>A0A128F534</accession>
<dbReference type="Proteomes" id="UP000071641">
    <property type="component" value="Unassembled WGS sequence"/>
</dbReference>
<dbReference type="Gene3D" id="2.40.30.170">
    <property type="match status" value="1"/>
</dbReference>
<sequence length="373" mass="40280">MIKRKLLLPALISATLLAGCGGQDAQQKNAFTPLVAVESAAFIDYQPQKSFVGRTEALEDVGIVPQVSGYLKSRYFNEGEMVNTGQLLYQIDPSLYEAKVASAKASVAQAKAGVTNANLDHDRGKDLLPRGGISQSEFDRLTAVKLQAEAALKSAEAQLQAAETDLSHTTIRAPFTGRISESRASIGDLVSPSTGVLTTIVSLDPMQASFSMSEKDRLQSGADRMSGLGKGRSGDVEVWLKLGKGFDYEHAGQLDYLGNRIDTQTGTIALRAKFPNPEHRLLPGQYVEVIVKDKNTTPTLVIPRLSVQTDLEGDFVMVLKEGNIVERRNVELGPQTEQGVIIREGLSNGEQVLTKGLQRVRNGMTVRLEGQGA</sequence>
<feature type="domain" description="Multidrug resistance protein MdtA-like C-terminal permuted SH3" evidence="8">
    <location>
        <begin position="300"/>
        <end position="359"/>
    </location>
</feature>
<organism evidence="9 10">
    <name type="scientific">Grimontia celer</name>
    <dbReference type="NCBI Taxonomy" id="1796497"/>
    <lineage>
        <taxon>Bacteria</taxon>
        <taxon>Pseudomonadati</taxon>
        <taxon>Pseudomonadota</taxon>
        <taxon>Gammaproteobacteria</taxon>
        <taxon>Vibrionales</taxon>
        <taxon>Vibrionaceae</taxon>
        <taxon>Grimontia</taxon>
    </lineage>
</organism>